<protein>
    <submittedName>
        <fullName evidence="1">Uncharacterized protein</fullName>
    </submittedName>
</protein>
<dbReference type="EMBL" id="MN739370">
    <property type="protein sequence ID" value="QHT01363.1"/>
    <property type="molecule type" value="Genomic_DNA"/>
</dbReference>
<proteinExistence type="predicted"/>
<accession>A0A6C0CAK0</accession>
<name>A0A6C0CAK0_9ZZZZ</name>
<evidence type="ECO:0000313" key="1">
    <source>
        <dbReference type="EMBL" id="QHT01363.1"/>
    </source>
</evidence>
<dbReference type="AlphaFoldDB" id="A0A6C0CAK0"/>
<reference evidence="1" key="1">
    <citation type="journal article" date="2020" name="Nature">
        <title>Giant virus diversity and host interactions through global metagenomics.</title>
        <authorList>
            <person name="Schulz F."/>
            <person name="Roux S."/>
            <person name="Paez-Espino D."/>
            <person name="Jungbluth S."/>
            <person name="Walsh D.A."/>
            <person name="Denef V.J."/>
            <person name="McMahon K.D."/>
            <person name="Konstantinidis K.T."/>
            <person name="Eloe-Fadrosh E.A."/>
            <person name="Kyrpides N.C."/>
            <person name="Woyke T."/>
        </authorList>
    </citation>
    <scope>NUCLEOTIDE SEQUENCE</scope>
    <source>
        <strain evidence="1">GVMAG-M-3300020192-26</strain>
    </source>
</reference>
<organism evidence="1">
    <name type="scientific">viral metagenome</name>
    <dbReference type="NCBI Taxonomy" id="1070528"/>
    <lineage>
        <taxon>unclassified sequences</taxon>
        <taxon>metagenomes</taxon>
        <taxon>organismal metagenomes</taxon>
    </lineage>
</organism>
<sequence>MIALLIALFLTVSAFPAHFLTWPAIDRVLSGNFSKISPDTIQYYHSIFPDDQSDSKLNAAPSFNHNPFLTSTSWSIGDFYLTFFKDGVGNLFTLNTTQEIMIDGSNQRYVVKTAGFGDQYTFTNGSYFVTPDGLGGTICSFTSMVFIGNQSATYSGQVETYKRSLLVDNIGVFLNQGVYVAQAYDVGACGQPLSNIQVLTPANVQYKNWFTQQSPGSPDGSGGCLPSFASVFVGSYTSTFMRSYLPPTHNAFFTLPAQCLESGLPDFCANACYCWTYPCS</sequence>